<dbReference type="InterPro" id="IPR050235">
    <property type="entry name" value="CK1_Ser-Thr_kinase"/>
</dbReference>
<organism evidence="9 10">
    <name type="scientific">Steinernema carpocapsae</name>
    <name type="common">Entomopathogenic nematode</name>
    <dbReference type="NCBI Taxonomy" id="34508"/>
    <lineage>
        <taxon>Eukaryota</taxon>
        <taxon>Metazoa</taxon>
        <taxon>Ecdysozoa</taxon>
        <taxon>Nematoda</taxon>
        <taxon>Chromadorea</taxon>
        <taxon>Rhabditida</taxon>
        <taxon>Tylenchina</taxon>
        <taxon>Panagrolaimomorpha</taxon>
        <taxon>Strongyloidoidea</taxon>
        <taxon>Steinernematidae</taxon>
        <taxon>Steinernema</taxon>
    </lineage>
</organism>
<dbReference type="GO" id="GO:0004674">
    <property type="term" value="F:protein serine/threonine kinase activity"/>
    <property type="evidence" value="ECO:0007669"/>
    <property type="project" value="UniProtKB-KW"/>
</dbReference>
<dbReference type="SMART" id="SM00220">
    <property type="entry name" value="S_TKc"/>
    <property type="match status" value="1"/>
</dbReference>
<keyword evidence="4" id="KW-0418">Kinase</keyword>
<dbReference type="SUPFAM" id="SSF56112">
    <property type="entry name" value="Protein kinase-like (PK-like)"/>
    <property type="match status" value="1"/>
</dbReference>
<proteinExistence type="inferred from homology"/>
<gene>
    <name evidence="9" type="ORF">L596_027480</name>
</gene>
<dbReference type="InterPro" id="IPR011009">
    <property type="entry name" value="Kinase-like_dom_sf"/>
</dbReference>
<keyword evidence="5" id="KW-0067">ATP-binding</keyword>
<evidence type="ECO:0000256" key="7">
    <source>
        <dbReference type="SAM" id="MobiDB-lite"/>
    </source>
</evidence>
<keyword evidence="1" id="KW-0723">Serine/threonine-protein kinase</keyword>
<comment type="caution">
    <text evidence="9">The sequence shown here is derived from an EMBL/GenBank/DDBJ whole genome shotgun (WGS) entry which is preliminary data.</text>
</comment>
<evidence type="ECO:0000259" key="8">
    <source>
        <dbReference type="PROSITE" id="PS50011"/>
    </source>
</evidence>
<accession>A0A4U5LVM0</accession>
<dbReference type="STRING" id="34508.A0A4U5LVM0"/>
<evidence type="ECO:0000256" key="4">
    <source>
        <dbReference type="ARBA" id="ARBA00022777"/>
    </source>
</evidence>
<feature type="domain" description="Protein kinase" evidence="8">
    <location>
        <begin position="20"/>
        <end position="281"/>
    </location>
</feature>
<dbReference type="GO" id="GO:0005524">
    <property type="term" value="F:ATP binding"/>
    <property type="evidence" value="ECO:0007669"/>
    <property type="project" value="UniProtKB-KW"/>
</dbReference>
<evidence type="ECO:0000256" key="6">
    <source>
        <dbReference type="ARBA" id="ARBA00061588"/>
    </source>
</evidence>
<protein>
    <recommendedName>
        <fullName evidence="8">Protein kinase domain-containing protein</fullName>
    </recommendedName>
</protein>
<sequence>MKEEEGPVDLRLGKIVGKRWKIVDKLGEGGCGAVYLVEEVKTQAKAALKAESNFVAGGSVLKLEVQILRRLQGRKHVAQLFHSGRKEKYCYMVMTLFGHSLQNLFRQCNKQFTLSTLLRVGVHMLYGIKQLHEVGFVHRDIKPANLAVGRGAEAKIIHLLDFGLAREYVIQNNGKLEIRKKRENTLFRGTTKYCSSNTHTRNEQGRPDDLWSMVYVLAEFRGPLPWDQLREKADIGKKKIQTMDEELLAKCPEEMLNITKHLNTLSYYTRPDYHLIYMVFVDVMEKNDVKFYDPYDWEDPKSKPKGRSRRPRLSQVLSTSAPKLPSKIKTLTEDPSVKTLESAKLRKVGWENQLDPTMDDITEDEGHPFRDEDFSLNAIGF</sequence>
<dbReference type="GO" id="GO:0015630">
    <property type="term" value="C:microtubule cytoskeleton"/>
    <property type="evidence" value="ECO:0007669"/>
    <property type="project" value="UniProtKB-ARBA"/>
</dbReference>
<feature type="region of interest" description="Disordered" evidence="7">
    <location>
        <begin position="300"/>
        <end position="335"/>
    </location>
</feature>
<evidence type="ECO:0000256" key="5">
    <source>
        <dbReference type="ARBA" id="ARBA00022840"/>
    </source>
</evidence>
<keyword evidence="2" id="KW-0808">Transferase</keyword>
<dbReference type="Pfam" id="PF00069">
    <property type="entry name" value="Pkinase"/>
    <property type="match status" value="1"/>
</dbReference>
<dbReference type="InterPro" id="IPR000719">
    <property type="entry name" value="Prot_kinase_dom"/>
</dbReference>
<dbReference type="PANTHER" id="PTHR11909">
    <property type="entry name" value="CASEIN KINASE-RELATED"/>
    <property type="match status" value="1"/>
</dbReference>
<keyword evidence="3" id="KW-0547">Nucleotide-binding</keyword>
<evidence type="ECO:0000313" key="10">
    <source>
        <dbReference type="Proteomes" id="UP000298663"/>
    </source>
</evidence>
<dbReference type="OrthoDB" id="5979581at2759"/>
<evidence type="ECO:0000256" key="2">
    <source>
        <dbReference type="ARBA" id="ARBA00022679"/>
    </source>
</evidence>
<keyword evidence="10" id="KW-1185">Reference proteome</keyword>
<dbReference type="Gene3D" id="1.10.510.10">
    <property type="entry name" value="Transferase(Phosphotransferase) domain 1"/>
    <property type="match status" value="1"/>
</dbReference>
<dbReference type="EMBL" id="AZBU02000011">
    <property type="protein sequence ID" value="TKR60192.1"/>
    <property type="molecule type" value="Genomic_DNA"/>
</dbReference>
<feature type="compositionally biased region" description="Basic residues" evidence="7">
    <location>
        <begin position="303"/>
        <end position="312"/>
    </location>
</feature>
<reference evidence="9 10" key="2">
    <citation type="journal article" date="2019" name="G3 (Bethesda)">
        <title>Hybrid Assembly of the Genome of the Entomopathogenic Nematode Steinernema carpocapsae Identifies the X-Chromosome.</title>
        <authorList>
            <person name="Serra L."/>
            <person name="Macchietto M."/>
            <person name="Macias-Munoz A."/>
            <person name="McGill C.J."/>
            <person name="Rodriguez I.M."/>
            <person name="Rodriguez B."/>
            <person name="Murad R."/>
            <person name="Mortazavi A."/>
        </authorList>
    </citation>
    <scope>NUCLEOTIDE SEQUENCE [LARGE SCALE GENOMIC DNA]</scope>
    <source>
        <strain evidence="9 10">ALL</strain>
    </source>
</reference>
<dbReference type="FunFam" id="3.30.200.20:FF:000358">
    <property type="entry name" value="Tau tubulin kinase 2b"/>
    <property type="match status" value="1"/>
</dbReference>
<evidence type="ECO:0000313" key="9">
    <source>
        <dbReference type="EMBL" id="TKR60192.1"/>
    </source>
</evidence>
<dbReference type="PROSITE" id="PS50011">
    <property type="entry name" value="PROTEIN_KINASE_DOM"/>
    <property type="match status" value="1"/>
</dbReference>
<dbReference type="Proteomes" id="UP000298663">
    <property type="component" value="Unassembled WGS sequence"/>
</dbReference>
<evidence type="ECO:0000256" key="1">
    <source>
        <dbReference type="ARBA" id="ARBA00022527"/>
    </source>
</evidence>
<evidence type="ECO:0000256" key="3">
    <source>
        <dbReference type="ARBA" id="ARBA00022741"/>
    </source>
</evidence>
<name>A0A4U5LVM0_STECR</name>
<dbReference type="AlphaFoldDB" id="A0A4U5LVM0"/>
<reference evidence="9 10" key="1">
    <citation type="journal article" date="2015" name="Genome Biol.">
        <title>Comparative genomics of Steinernema reveals deeply conserved gene regulatory networks.</title>
        <authorList>
            <person name="Dillman A.R."/>
            <person name="Macchietto M."/>
            <person name="Porter C.F."/>
            <person name="Rogers A."/>
            <person name="Williams B."/>
            <person name="Antoshechkin I."/>
            <person name="Lee M.M."/>
            <person name="Goodwin Z."/>
            <person name="Lu X."/>
            <person name="Lewis E.E."/>
            <person name="Goodrich-Blair H."/>
            <person name="Stock S.P."/>
            <person name="Adams B.J."/>
            <person name="Sternberg P.W."/>
            <person name="Mortazavi A."/>
        </authorList>
    </citation>
    <scope>NUCLEOTIDE SEQUENCE [LARGE SCALE GENOMIC DNA]</scope>
    <source>
        <strain evidence="9 10">ALL</strain>
    </source>
</reference>
<comment type="similarity">
    <text evidence="6">Belongs to the protein kinase superfamily. CK1 Ser/Thr protein kinase family.</text>
</comment>